<dbReference type="SUPFAM" id="SSF48452">
    <property type="entry name" value="TPR-like"/>
    <property type="match status" value="1"/>
</dbReference>
<keyword evidence="2" id="KW-0067">ATP-binding</keyword>
<organism evidence="4 5">
    <name type="scientific">Pseudonocardia ailaonensis</name>
    <dbReference type="NCBI Taxonomy" id="367279"/>
    <lineage>
        <taxon>Bacteria</taxon>
        <taxon>Bacillati</taxon>
        <taxon>Actinomycetota</taxon>
        <taxon>Actinomycetes</taxon>
        <taxon>Pseudonocardiales</taxon>
        <taxon>Pseudonocardiaceae</taxon>
        <taxon>Pseudonocardia</taxon>
    </lineage>
</organism>
<dbReference type="SUPFAM" id="SSF52540">
    <property type="entry name" value="P-loop containing nucleoside triphosphate hydrolases"/>
    <property type="match status" value="1"/>
</dbReference>
<proteinExistence type="predicted"/>
<dbReference type="InterPro" id="IPR016032">
    <property type="entry name" value="Sig_transdc_resp-reg_C-effctor"/>
</dbReference>
<evidence type="ECO:0000259" key="3">
    <source>
        <dbReference type="PROSITE" id="PS50043"/>
    </source>
</evidence>
<keyword evidence="1" id="KW-0547">Nucleotide-binding</keyword>
<dbReference type="Proteomes" id="UP001500449">
    <property type="component" value="Unassembled WGS sequence"/>
</dbReference>
<name>A0ABN2N1C4_9PSEU</name>
<dbReference type="CDD" id="cd06170">
    <property type="entry name" value="LuxR_C_like"/>
    <property type="match status" value="1"/>
</dbReference>
<dbReference type="InterPro" id="IPR036388">
    <property type="entry name" value="WH-like_DNA-bd_sf"/>
</dbReference>
<dbReference type="Gene3D" id="3.40.50.300">
    <property type="entry name" value="P-loop containing nucleotide triphosphate hydrolases"/>
    <property type="match status" value="1"/>
</dbReference>
<dbReference type="SUPFAM" id="SSF46894">
    <property type="entry name" value="C-terminal effector domain of the bipartite response regulators"/>
    <property type="match status" value="1"/>
</dbReference>
<gene>
    <name evidence="4" type="ORF">GCM10009836_29110</name>
</gene>
<dbReference type="PRINTS" id="PR00038">
    <property type="entry name" value="HTHLUXR"/>
</dbReference>
<protein>
    <submittedName>
        <fullName evidence="4">AAA family ATPase</fullName>
    </submittedName>
</protein>
<dbReference type="InterPro" id="IPR000792">
    <property type="entry name" value="Tscrpt_reg_LuxR_C"/>
</dbReference>
<evidence type="ECO:0000256" key="1">
    <source>
        <dbReference type="ARBA" id="ARBA00022741"/>
    </source>
</evidence>
<dbReference type="RefSeq" id="WP_344416627.1">
    <property type="nucleotide sequence ID" value="NZ_BAAAQK010000006.1"/>
</dbReference>
<evidence type="ECO:0000256" key="2">
    <source>
        <dbReference type="ARBA" id="ARBA00022840"/>
    </source>
</evidence>
<keyword evidence="5" id="KW-1185">Reference proteome</keyword>
<dbReference type="Gene3D" id="1.25.40.10">
    <property type="entry name" value="Tetratricopeptide repeat domain"/>
    <property type="match status" value="1"/>
</dbReference>
<evidence type="ECO:0000313" key="5">
    <source>
        <dbReference type="Proteomes" id="UP001500449"/>
    </source>
</evidence>
<dbReference type="Pfam" id="PF00196">
    <property type="entry name" value="GerE"/>
    <property type="match status" value="1"/>
</dbReference>
<dbReference type="InterPro" id="IPR011990">
    <property type="entry name" value="TPR-like_helical_dom_sf"/>
</dbReference>
<sequence length="846" mass="89776">MELLERERELADLDAALDAAATGAGEVVLVHGEAGIGKTSLVRAFRRRVAGRARLHLGACDDLLSPRTLGPLRDAAPRGGPLAAALAGTDRDAVYDAVLDLLAEPSVLVVEDVHWADDATLDVLRHVGRRVADLPALVVLTYRDDELGPDHPLRPVLGALPAVRRLAPSALSREAVARLAGGTTATSAGLYRLTGGNPFFVTEAVAAGAEAVPATVVDAVLARARALPVPAREALEQLAVVPSGVDLALARALLGDLSVLADAERAGMIEIHPRAVAFRHELARRAVDGALPVARRMGLHAAVLAALLTDDEPDLARVVHHAAGAGDDAALARHAPTAAKAAAAAGSHRQALALFREALRTVPTAEERAELQEHLAWTHFHSNDRPGATAAGAEAVRLREELGDPVRLGQALSTLALQLWAALAIDEALVSADRAVEALRGAADPEPLAYALNCRGVVLVNLDREAEGLADVEVAMELGVESLRPLALIYRGRARWQLGDPAGREDIDAAIALAERLGRSDDIMTGYLNLASLFSRYARYEELREVVARMRAYVDATEYTTHARVVESFESRLKAQEGRWAEADAELRWGLDGQEGGGMVGRHALPTLARLAVRRGSEEAVDLLATAWTNAEESRALPPQVEVAAAEAEQAWLTGNPDLAAHARALLPRTVGPGRERERGELARWLHRLGEPVEDFPGCPEEFAAGLRGDHLGAAAAWERIGAPYERACELVDSQDPAAMLDGLVILDELGARPAAALTRARLRERGVERVPRGPQQTTRANPAGLTGRQLEILQLVASGATNADIAARLVLSVRTVDHHVSAVLQKLGVASRRDAAAALAELESA</sequence>
<dbReference type="PROSITE" id="PS50043">
    <property type="entry name" value="HTH_LUXR_2"/>
    <property type="match status" value="1"/>
</dbReference>
<dbReference type="Gene3D" id="1.10.10.10">
    <property type="entry name" value="Winged helix-like DNA-binding domain superfamily/Winged helix DNA-binding domain"/>
    <property type="match status" value="1"/>
</dbReference>
<accession>A0ABN2N1C4</accession>
<dbReference type="EMBL" id="BAAAQK010000006">
    <property type="protein sequence ID" value="GAA1847656.1"/>
    <property type="molecule type" value="Genomic_DNA"/>
</dbReference>
<dbReference type="InterPro" id="IPR027417">
    <property type="entry name" value="P-loop_NTPase"/>
</dbReference>
<feature type="domain" description="HTH luxR-type" evidence="3">
    <location>
        <begin position="779"/>
        <end position="844"/>
    </location>
</feature>
<evidence type="ECO:0000313" key="4">
    <source>
        <dbReference type="EMBL" id="GAA1847656.1"/>
    </source>
</evidence>
<dbReference type="PROSITE" id="PS00622">
    <property type="entry name" value="HTH_LUXR_1"/>
    <property type="match status" value="1"/>
</dbReference>
<dbReference type="PANTHER" id="PTHR16305">
    <property type="entry name" value="TESTICULAR SOLUBLE ADENYLYL CYCLASE"/>
    <property type="match status" value="1"/>
</dbReference>
<dbReference type="PANTHER" id="PTHR16305:SF35">
    <property type="entry name" value="TRANSCRIPTIONAL ACTIVATOR DOMAIN"/>
    <property type="match status" value="1"/>
</dbReference>
<dbReference type="Pfam" id="PF13191">
    <property type="entry name" value="AAA_16"/>
    <property type="match status" value="1"/>
</dbReference>
<reference evidence="4 5" key="1">
    <citation type="journal article" date="2019" name="Int. J. Syst. Evol. Microbiol.">
        <title>The Global Catalogue of Microorganisms (GCM) 10K type strain sequencing project: providing services to taxonomists for standard genome sequencing and annotation.</title>
        <authorList>
            <consortium name="The Broad Institute Genomics Platform"/>
            <consortium name="The Broad Institute Genome Sequencing Center for Infectious Disease"/>
            <person name="Wu L."/>
            <person name="Ma J."/>
        </authorList>
    </citation>
    <scope>NUCLEOTIDE SEQUENCE [LARGE SCALE GENOMIC DNA]</scope>
    <source>
        <strain evidence="4 5">JCM 16009</strain>
    </source>
</reference>
<dbReference type="InterPro" id="IPR041664">
    <property type="entry name" value="AAA_16"/>
</dbReference>
<comment type="caution">
    <text evidence="4">The sequence shown here is derived from an EMBL/GenBank/DDBJ whole genome shotgun (WGS) entry which is preliminary data.</text>
</comment>
<dbReference type="SMART" id="SM00421">
    <property type="entry name" value="HTH_LUXR"/>
    <property type="match status" value="1"/>
</dbReference>